<organism evidence="1 2">
    <name type="scientific">Liquidambar formosana</name>
    <name type="common">Formosan gum</name>
    <dbReference type="NCBI Taxonomy" id="63359"/>
    <lineage>
        <taxon>Eukaryota</taxon>
        <taxon>Viridiplantae</taxon>
        <taxon>Streptophyta</taxon>
        <taxon>Embryophyta</taxon>
        <taxon>Tracheophyta</taxon>
        <taxon>Spermatophyta</taxon>
        <taxon>Magnoliopsida</taxon>
        <taxon>eudicotyledons</taxon>
        <taxon>Gunneridae</taxon>
        <taxon>Pentapetalae</taxon>
        <taxon>Saxifragales</taxon>
        <taxon>Altingiaceae</taxon>
        <taxon>Liquidambar</taxon>
    </lineage>
</organism>
<sequence length="78" mass="8403">MVTVLLTIQKSTQGIIHGVARLLPGRPVNAPTTFFEFNKSNSNSWFMCNGMYVQPEGPEGCTGVLSCGTYTPDDGATF</sequence>
<name>A0AAP0X840_LIQFO</name>
<gene>
    <name evidence="1" type="ORF">L1049_017285</name>
</gene>
<comment type="caution">
    <text evidence="1">The sequence shown here is derived from an EMBL/GenBank/DDBJ whole genome shotgun (WGS) entry which is preliminary data.</text>
</comment>
<reference evidence="1 2" key="1">
    <citation type="journal article" date="2024" name="Plant J.">
        <title>Genome sequences and population genomics reveal climatic adaptation and genomic divergence between two closely related sweetgum species.</title>
        <authorList>
            <person name="Xu W.Q."/>
            <person name="Ren C.Q."/>
            <person name="Zhang X.Y."/>
            <person name="Comes H.P."/>
            <person name="Liu X.H."/>
            <person name="Li Y.G."/>
            <person name="Kettle C.J."/>
            <person name="Jalonen R."/>
            <person name="Gaisberger H."/>
            <person name="Ma Y.Z."/>
            <person name="Qiu Y.X."/>
        </authorList>
    </citation>
    <scope>NUCLEOTIDE SEQUENCE [LARGE SCALE GENOMIC DNA]</scope>
    <source>
        <strain evidence="1">Hangzhou</strain>
    </source>
</reference>
<dbReference type="EMBL" id="JBBPBK010000003">
    <property type="protein sequence ID" value="KAK9288820.1"/>
    <property type="molecule type" value="Genomic_DNA"/>
</dbReference>
<evidence type="ECO:0000313" key="1">
    <source>
        <dbReference type="EMBL" id="KAK9288820.1"/>
    </source>
</evidence>
<evidence type="ECO:0000313" key="2">
    <source>
        <dbReference type="Proteomes" id="UP001415857"/>
    </source>
</evidence>
<dbReference type="AlphaFoldDB" id="A0AAP0X840"/>
<protein>
    <submittedName>
        <fullName evidence="1">Uncharacterized protein</fullName>
    </submittedName>
</protein>
<proteinExistence type="predicted"/>
<keyword evidence="2" id="KW-1185">Reference proteome</keyword>
<dbReference type="Proteomes" id="UP001415857">
    <property type="component" value="Unassembled WGS sequence"/>
</dbReference>
<accession>A0AAP0X840</accession>